<dbReference type="SUPFAM" id="SSF53474">
    <property type="entry name" value="alpha/beta-Hydrolases"/>
    <property type="match status" value="1"/>
</dbReference>
<name>A0A0C1BVK5_ASPUT</name>
<feature type="compositionally biased region" description="Polar residues" evidence="1">
    <location>
        <begin position="602"/>
        <end position="618"/>
    </location>
</feature>
<proteinExistence type="predicted"/>
<dbReference type="PANTHER" id="PTHR47842:SF3">
    <property type="entry name" value="DUF676 DOMAIN-CONTAINING PROTEIN"/>
    <property type="match status" value="1"/>
</dbReference>
<feature type="compositionally biased region" description="Basic and acidic residues" evidence="1">
    <location>
        <begin position="619"/>
        <end position="631"/>
    </location>
</feature>
<dbReference type="Proteomes" id="UP000053475">
    <property type="component" value="Unassembled WGS sequence"/>
</dbReference>
<reference evidence="2 3" key="1">
    <citation type="submission" date="2014-11" db="EMBL/GenBank/DDBJ databases">
        <title>Genomics derived discovery of secondary metabolites biosynthetic gene clusters in Aspergillus ustus.</title>
        <authorList>
            <person name="Pi B."/>
            <person name="Dai F."/>
            <person name="Song X."/>
            <person name="Zhu C."/>
            <person name="Li H."/>
            <person name="Yu D."/>
        </authorList>
    </citation>
    <scope>NUCLEOTIDE SEQUENCE [LARGE SCALE GENOMIC DNA]</scope>
    <source>
        <strain evidence="2 3">3.3904</strain>
    </source>
</reference>
<feature type="region of interest" description="Disordered" evidence="1">
    <location>
        <begin position="586"/>
        <end position="635"/>
    </location>
</feature>
<accession>A0A0C1BVK5</accession>
<sequence length="694" mass="77994">MRNTILHLGLVVVVNIKMLKYHRRTPIHAICIIPPFIEPNLSEPLKMRLTTLLYPALLHSSMTIAIPNIFASSFNTVVNSQTVTDFISNLPYSNCIRLSNFVYTYDTTPLLDLWYDRVCSTGCQPSVDSYHSRARSLALPIIETEAANMDTTDLTDVYVTMMDRGYQWALETCGAGELPDGGNLCADREGGLAQMAECGRENGWRLAVGNLRYLWQFLDDETCRKHLEYVSDPTWLQERIPGIHNLMSTHESPKYFSERYLPGSADADRCELPRQQGKRRLLLVYIHGFLGSEDSFYQFPRKVHDLLTVALAETHVVYSKIYPRYKTRGPLHDACDGLSRWLSPHEASDLDVIFLGHSLGGLIAAEVALMTSSTPSGHIEGKEDLRHNIAGLVTFDTPFLGLHPRVVGTGIGRLFHRKSDSHSEGAKDQENADILREVIIASEDATFNPALTNDVNKVRWKGWDGARHFFEKNSRHLSRSALQYVFSYYDHAGCLNDYFGLLRRHKRLCRLAKVDVLSGSSSSGGRVRFVNYYTTAYPVNKSLGSAIDREKRLGGEKQLTGHETTELHEDPIERRFLLSMIPGQRNKGADGNSFHSAVDPVSSRTESDTITPPVGSSDSSEHGSRRYDSSSDSRAGGRHFCLVSNEACKQQLWVPLPMEGMDEITAHQSMFLPLGGYYEQLVEDVVARLENWLV</sequence>
<dbReference type="Gene3D" id="3.40.50.1820">
    <property type="entry name" value="alpha/beta hydrolase"/>
    <property type="match status" value="1"/>
</dbReference>
<protein>
    <recommendedName>
        <fullName evidence="4">DUF676 domain-containing protein</fullName>
    </recommendedName>
</protein>
<gene>
    <name evidence="2" type="ORF">HK57_00674</name>
</gene>
<dbReference type="EMBL" id="JOMC01000088">
    <property type="protein sequence ID" value="KIA75571.1"/>
    <property type="molecule type" value="Genomic_DNA"/>
</dbReference>
<keyword evidence="3" id="KW-1185">Reference proteome</keyword>
<dbReference type="PANTHER" id="PTHR47842">
    <property type="entry name" value="EXPRESSED PROTEIN"/>
    <property type="match status" value="1"/>
</dbReference>
<evidence type="ECO:0008006" key="4">
    <source>
        <dbReference type="Google" id="ProtNLM"/>
    </source>
</evidence>
<comment type="caution">
    <text evidence="2">The sequence shown here is derived from an EMBL/GenBank/DDBJ whole genome shotgun (WGS) entry which is preliminary data.</text>
</comment>
<evidence type="ECO:0000256" key="1">
    <source>
        <dbReference type="SAM" id="MobiDB-lite"/>
    </source>
</evidence>
<organism evidence="2 3">
    <name type="scientific">Aspergillus ustus</name>
    <dbReference type="NCBI Taxonomy" id="40382"/>
    <lineage>
        <taxon>Eukaryota</taxon>
        <taxon>Fungi</taxon>
        <taxon>Dikarya</taxon>
        <taxon>Ascomycota</taxon>
        <taxon>Pezizomycotina</taxon>
        <taxon>Eurotiomycetes</taxon>
        <taxon>Eurotiomycetidae</taxon>
        <taxon>Eurotiales</taxon>
        <taxon>Aspergillaceae</taxon>
        <taxon>Aspergillus</taxon>
        <taxon>Aspergillus subgen. Nidulantes</taxon>
    </lineage>
</organism>
<dbReference type="AlphaFoldDB" id="A0A0C1BVK5"/>
<evidence type="ECO:0000313" key="2">
    <source>
        <dbReference type="EMBL" id="KIA75571.1"/>
    </source>
</evidence>
<evidence type="ECO:0000313" key="3">
    <source>
        <dbReference type="Proteomes" id="UP000053475"/>
    </source>
</evidence>
<dbReference type="InterPro" id="IPR029058">
    <property type="entry name" value="AB_hydrolase_fold"/>
</dbReference>